<dbReference type="GO" id="GO:0016491">
    <property type="term" value="F:oxidoreductase activity"/>
    <property type="evidence" value="ECO:0007669"/>
    <property type="project" value="UniProtKB-KW"/>
</dbReference>
<dbReference type="RefSeq" id="WP_139678860.1">
    <property type="nucleotide sequence ID" value="NZ_VDMN01000007.1"/>
</dbReference>
<name>A0A5C4XBV9_9HYPH</name>
<evidence type="ECO:0000313" key="3">
    <source>
        <dbReference type="Proteomes" id="UP000311605"/>
    </source>
</evidence>
<proteinExistence type="predicted"/>
<gene>
    <name evidence="2" type="ORF">FHP24_24490</name>
</gene>
<organism evidence="2 3">
    <name type="scientific">Aliirhizobium smilacinae</name>
    <dbReference type="NCBI Taxonomy" id="1395944"/>
    <lineage>
        <taxon>Bacteria</taxon>
        <taxon>Pseudomonadati</taxon>
        <taxon>Pseudomonadota</taxon>
        <taxon>Alphaproteobacteria</taxon>
        <taxon>Hyphomicrobiales</taxon>
        <taxon>Rhizobiaceae</taxon>
        <taxon>Aliirhizobium</taxon>
    </lineage>
</organism>
<accession>A0A5C4XBV9</accession>
<evidence type="ECO:0000256" key="1">
    <source>
        <dbReference type="ARBA" id="ARBA00023002"/>
    </source>
</evidence>
<dbReference type="SUPFAM" id="SSF51730">
    <property type="entry name" value="FAD-linked oxidoreductase"/>
    <property type="match status" value="1"/>
</dbReference>
<keyword evidence="1" id="KW-0560">Oxidoreductase</keyword>
<dbReference type="AlphaFoldDB" id="A0A5C4XBV9"/>
<keyword evidence="3" id="KW-1185">Reference proteome</keyword>
<dbReference type="Proteomes" id="UP000311605">
    <property type="component" value="Unassembled WGS sequence"/>
</dbReference>
<protein>
    <submittedName>
        <fullName evidence="2">Methylenetetrahydrofolate reductase</fullName>
    </submittedName>
</protein>
<comment type="caution">
    <text evidence="2">The sequence shown here is derived from an EMBL/GenBank/DDBJ whole genome shotgun (WGS) entry which is preliminary data.</text>
</comment>
<evidence type="ECO:0000313" key="2">
    <source>
        <dbReference type="EMBL" id="TNM60953.1"/>
    </source>
</evidence>
<dbReference type="Gene3D" id="3.20.20.220">
    <property type="match status" value="1"/>
</dbReference>
<reference evidence="2 3" key="1">
    <citation type="submission" date="2019-06" db="EMBL/GenBank/DDBJ databases">
        <title>The draft genome of Rhizobium smilacinae PTYR-5.</title>
        <authorList>
            <person name="Liu L."/>
            <person name="Li L."/>
            <person name="Zhang X."/>
        </authorList>
    </citation>
    <scope>NUCLEOTIDE SEQUENCE [LARGE SCALE GENOMIC DNA]</scope>
    <source>
        <strain evidence="2 3">PTYR-5</strain>
    </source>
</reference>
<dbReference type="EMBL" id="VDMN01000007">
    <property type="protein sequence ID" value="TNM60953.1"/>
    <property type="molecule type" value="Genomic_DNA"/>
</dbReference>
<dbReference type="OrthoDB" id="9812555at2"/>
<sequence>MAILNLFKNRRADEKSERASFGALLDGYSIEVMPRTAAKIGNFREFLPAGKRVYIAHIDGTPIDDMVATAKRLTDDGYVVMPHVPARLIRDKAMLEDWVNRYSNGAGVSQALLLAGGLTSPQGELESSLQLLETGLFDRYGFKRLHIAGHPEGNRDIDKDGTTRFVDRALKFKQAYSESSDAEMAIVTQFAFDANSIIRWTERIAEAGVTLPIHLGVAGPTKLQTLIKFAISCGVGPSLSVLQRRAMDLSKLLVPYEPDEFLTAIANHKATHPQSLIEQIHVFPLGGIRASADWVNERVLKNKVSTG</sequence>
<dbReference type="InterPro" id="IPR029041">
    <property type="entry name" value="FAD-linked_oxidoreductase-like"/>
</dbReference>